<keyword evidence="13" id="KW-1185">Reference proteome</keyword>
<gene>
    <name evidence="12" type="ORF">EYC98_21230</name>
</gene>
<evidence type="ECO:0000259" key="11">
    <source>
        <dbReference type="SMART" id="SM00892"/>
    </source>
</evidence>
<organism evidence="12 13">
    <name type="scientific">Candidatus Litorirhabdus singularis</name>
    <dbReference type="NCBI Taxonomy" id="2518993"/>
    <lineage>
        <taxon>Bacteria</taxon>
        <taxon>Pseudomonadati</taxon>
        <taxon>Pseudomonadota</taxon>
        <taxon>Gammaproteobacteria</taxon>
        <taxon>Cellvibrionales</taxon>
        <taxon>Halieaceae</taxon>
        <taxon>Candidatus Litorirhabdus</taxon>
    </lineage>
</organism>
<dbReference type="InterPro" id="IPR044929">
    <property type="entry name" value="DNA/RNA_non-sp_Endonuclease_sf"/>
</dbReference>
<dbReference type="InterPro" id="IPR040255">
    <property type="entry name" value="Non-specific_endonuclease"/>
</dbReference>
<evidence type="ECO:0000256" key="8">
    <source>
        <dbReference type="RuleBase" id="RU366055"/>
    </source>
</evidence>
<dbReference type="Pfam" id="PF01223">
    <property type="entry name" value="Endonuclease_NS"/>
    <property type="match status" value="1"/>
</dbReference>
<sequence>MSKTDMLGKAYTLRAIFLGALLLLSANSTAQNYEQIHNKHIIYGMPTGTSPSSDLIIRDTYAMSANETTKFADWVAYRLTPEEVWGSLDLTRKWRADPWLEEDETLEPSGPDDYKGANSEPLKYDRGHLAPLASFKGTAEASSVNYYSNITPQAAALNQGPWKDLEEAVRRFVKRGNTVWVITGPLYETAMDDLPNTDEPHAVPSGFWKVIATCSKVETNCKGAAPSVFGVIMEQTTTRNTDWESKVVSLANLRSRSGLNQLPSVTATSSLNAVDINWFTD</sequence>
<feature type="domain" description="DNA/RNA non-specific endonuclease/pyrophosphatase/phosphodiesterase" evidence="11">
    <location>
        <begin position="57"/>
        <end position="268"/>
    </location>
</feature>
<dbReference type="SUPFAM" id="SSF54060">
    <property type="entry name" value="His-Me finger endonucleases"/>
    <property type="match status" value="1"/>
</dbReference>
<keyword evidence="6 8" id="KW-0378">Hydrolase</keyword>
<dbReference type="EC" id="3.1.30.-" evidence="8"/>
<feature type="domain" description="ENPP1-3/EXOG-like endonuclease/phosphodiesterase" evidence="10">
    <location>
        <begin position="58"/>
        <end position="268"/>
    </location>
</feature>
<keyword evidence="3 8" id="KW-0540">Nuclease</keyword>
<comment type="caution">
    <text evidence="12">The sequence shown here is derived from an EMBL/GenBank/DDBJ whole genome shotgun (WGS) entry which is preliminary data.</text>
</comment>
<evidence type="ECO:0000259" key="10">
    <source>
        <dbReference type="SMART" id="SM00477"/>
    </source>
</evidence>
<accession>A0ABT3TMA9</accession>
<dbReference type="InterPro" id="IPR001604">
    <property type="entry name" value="Endo_G_ENPP1-like_dom"/>
</dbReference>
<evidence type="ECO:0000256" key="5">
    <source>
        <dbReference type="ARBA" id="ARBA00022759"/>
    </source>
</evidence>
<dbReference type="InterPro" id="IPR020821">
    <property type="entry name" value="ENPP1-3/EXOG-like_nuc-like"/>
</dbReference>
<dbReference type="Proteomes" id="UP001143362">
    <property type="component" value="Unassembled WGS sequence"/>
</dbReference>
<dbReference type="InterPro" id="IPR018524">
    <property type="entry name" value="DNA/RNA_endonuclease_AS"/>
</dbReference>
<dbReference type="PANTHER" id="PTHR13966:SF5">
    <property type="entry name" value="ENDONUCLEASE G, MITOCHONDRIAL"/>
    <property type="match status" value="1"/>
</dbReference>
<keyword evidence="9" id="KW-0732">Signal</keyword>
<dbReference type="RefSeq" id="WP_279247423.1">
    <property type="nucleotide sequence ID" value="NZ_SHNN01000007.1"/>
</dbReference>
<evidence type="ECO:0000256" key="4">
    <source>
        <dbReference type="ARBA" id="ARBA00022723"/>
    </source>
</evidence>
<keyword evidence="5 8" id="KW-0255">Endonuclease</keyword>
<reference evidence="12" key="1">
    <citation type="submission" date="2019-02" db="EMBL/GenBank/DDBJ databases">
        <authorList>
            <person name="Li S.-H."/>
        </authorList>
    </citation>
    <scope>NUCLEOTIDE SEQUENCE</scope>
    <source>
        <strain evidence="12">IMCC14734</strain>
    </source>
</reference>
<evidence type="ECO:0000256" key="9">
    <source>
        <dbReference type="SAM" id="SignalP"/>
    </source>
</evidence>
<dbReference type="GO" id="GO:0004519">
    <property type="term" value="F:endonuclease activity"/>
    <property type="evidence" value="ECO:0007669"/>
    <property type="project" value="UniProtKB-KW"/>
</dbReference>
<evidence type="ECO:0000256" key="1">
    <source>
        <dbReference type="ARBA" id="ARBA00001946"/>
    </source>
</evidence>
<dbReference type="InterPro" id="IPR044925">
    <property type="entry name" value="His-Me_finger_sf"/>
</dbReference>
<protein>
    <recommendedName>
        <fullName evidence="8">Endonuclease</fullName>
        <ecNumber evidence="8">3.1.30.-</ecNumber>
    </recommendedName>
</protein>
<proteinExistence type="inferred from homology"/>
<evidence type="ECO:0000256" key="3">
    <source>
        <dbReference type="ARBA" id="ARBA00022722"/>
    </source>
</evidence>
<evidence type="ECO:0000256" key="7">
    <source>
        <dbReference type="ARBA" id="ARBA00022842"/>
    </source>
</evidence>
<evidence type="ECO:0000313" key="13">
    <source>
        <dbReference type="Proteomes" id="UP001143362"/>
    </source>
</evidence>
<keyword evidence="4 8" id="KW-0479">Metal-binding</keyword>
<comment type="cofactor">
    <cofactor evidence="1 8">
        <name>Mg(2+)</name>
        <dbReference type="ChEBI" id="CHEBI:18420"/>
    </cofactor>
</comment>
<feature type="chain" id="PRO_5045642760" description="Endonuclease" evidence="9">
    <location>
        <begin position="31"/>
        <end position="281"/>
    </location>
</feature>
<dbReference type="PROSITE" id="PS01070">
    <property type="entry name" value="NUCLEASE_NON_SPEC"/>
    <property type="match status" value="1"/>
</dbReference>
<dbReference type="SMART" id="SM00892">
    <property type="entry name" value="Endonuclease_NS"/>
    <property type="match status" value="1"/>
</dbReference>
<dbReference type="PANTHER" id="PTHR13966">
    <property type="entry name" value="ENDONUCLEASE RELATED"/>
    <property type="match status" value="1"/>
</dbReference>
<dbReference type="SMART" id="SM00477">
    <property type="entry name" value="NUC"/>
    <property type="match status" value="1"/>
</dbReference>
<evidence type="ECO:0000256" key="6">
    <source>
        <dbReference type="ARBA" id="ARBA00022801"/>
    </source>
</evidence>
<dbReference type="EMBL" id="SHNN01000007">
    <property type="protein sequence ID" value="MCX2983391.1"/>
    <property type="molecule type" value="Genomic_DNA"/>
</dbReference>
<keyword evidence="7" id="KW-0460">Magnesium</keyword>
<evidence type="ECO:0000313" key="12">
    <source>
        <dbReference type="EMBL" id="MCX2983391.1"/>
    </source>
</evidence>
<dbReference type="Gene3D" id="3.40.570.10">
    <property type="entry name" value="Extracellular Endonuclease, subunit A"/>
    <property type="match status" value="1"/>
</dbReference>
<comment type="similarity">
    <text evidence="2 8">Belongs to the DNA/RNA non-specific endonuclease family.</text>
</comment>
<name>A0ABT3TMA9_9GAMM</name>
<evidence type="ECO:0000256" key="2">
    <source>
        <dbReference type="ARBA" id="ARBA00010052"/>
    </source>
</evidence>
<feature type="signal peptide" evidence="9">
    <location>
        <begin position="1"/>
        <end position="30"/>
    </location>
</feature>